<comment type="caution">
    <text evidence="7">The sequence shown here is derived from an EMBL/GenBank/DDBJ whole genome shotgun (WGS) entry which is preliminary data.</text>
</comment>
<organism evidence="7 8">
    <name type="scientific">Tothia fuscella</name>
    <dbReference type="NCBI Taxonomy" id="1048955"/>
    <lineage>
        <taxon>Eukaryota</taxon>
        <taxon>Fungi</taxon>
        <taxon>Dikarya</taxon>
        <taxon>Ascomycota</taxon>
        <taxon>Pezizomycotina</taxon>
        <taxon>Dothideomycetes</taxon>
        <taxon>Pleosporomycetidae</taxon>
        <taxon>Venturiales</taxon>
        <taxon>Cylindrosympodiaceae</taxon>
        <taxon>Tothia</taxon>
    </lineage>
</organism>
<keyword evidence="2 4" id="KW-0853">WD repeat</keyword>
<accession>A0A9P4P3X9</accession>
<dbReference type="InterPro" id="IPR006595">
    <property type="entry name" value="CTLH_C"/>
</dbReference>
<name>A0A9P4P3X9_9PEZI</name>
<evidence type="ECO:0000256" key="4">
    <source>
        <dbReference type="PROSITE-ProRule" id="PRU00221"/>
    </source>
</evidence>
<dbReference type="SUPFAM" id="SSF50978">
    <property type="entry name" value="WD40 repeat-like"/>
    <property type="match status" value="1"/>
</dbReference>
<comment type="function">
    <text evidence="1">Involved in the proteasome-dependent degradation of fructose-1,6-bisphosphatase.</text>
</comment>
<dbReference type="CDD" id="cd00200">
    <property type="entry name" value="WD40"/>
    <property type="match status" value="1"/>
</dbReference>
<feature type="region of interest" description="Disordered" evidence="5">
    <location>
        <begin position="1"/>
        <end position="52"/>
    </location>
</feature>
<gene>
    <name evidence="7" type="ORF">EJ08DRAFT_577879</name>
</gene>
<reference evidence="7" key="1">
    <citation type="journal article" date="2020" name="Stud. Mycol.">
        <title>101 Dothideomycetes genomes: a test case for predicting lifestyles and emergence of pathogens.</title>
        <authorList>
            <person name="Haridas S."/>
            <person name="Albert R."/>
            <person name="Binder M."/>
            <person name="Bloem J."/>
            <person name="Labutti K."/>
            <person name="Salamov A."/>
            <person name="Andreopoulos B."/>
            <person name="Baker S."/>
            <person name="Barry K."/>
            <person name="Bills G."/>
            <person name="Bluhm B."/>
            <person name="Cannon C."/>
            <person name="Castanera R."/>
            <person name="Culley D."/>
            <person name="Daum C."/>
            <person name="Ezra D."/>
            <person name="Gonzalez J."/>
            <person name="Henrissat B."/>
            <person name="Kuo A."/>
            <person name="Liang C."/>
            <person name="Lipzen A."/>
            <person name="Lutzoni F."/>
            <person name="Magnuson J."/>
            <person name="Mondo S."/>
            <person name="Nolan M."/>
            <person name="Ohm R."/>
            <person name="Pangilinan J."/>
            <person name="Park H.-J."/>
            <person name="Ramirez L."/>
            <person name="Alfaro M."/>
            <person name="Sun H."/>
            <person name="Tritt A."/>
            <person name="Yoshinaga Y."/>
            <person name="Zwiers L.-H."/>
            <person name="Turgeon B."/>
            <person name="Goodwin S."/>
            <person name="Spatafora J."/>
            <person name="Crous P."/>
            <person name="Grigoriev I."/>
        </authorList>
    </citation>
    <scope>NUCLEOTIDE SEQUENCE</scope>
    <source>
        <strain evidence="7">CBS 130266</strain>
    </source>
</reference>
<dbReference type="EMBL" id="MU007009">
    <property type="protein sequence ID" value="KAF2436905.1"/>
    <property type="molecule type" value="Genomic_DNA"/>
</dbReference>
<dbReference type="PROSITE" id="PS50082">
    <property type="entry name" value="WD_REPEATS_2"/>
    <property type="match status" value="2"/>
</dbReference>
<dbReference type="OrthoDB" id="972532at2759"/>
<feature type="domain" description="CTLH" evidence="6">
    <location>
        <begin position="170"/>
        <end position="194"/>
    </location>
</feature>
<evidence type="ECO:0000313" key="7">
    <source>
        <dbReference type="EMBL" id="KAF2436905.1"/>
    </source>
</evidence>
<evidence type="ECO:0000259" key="6">
    <source>
        <dbReference type="PROSITE" id="PS50897"/>
    </source>
</evidence>
<protein>
    <submittedName>
        <fullName evidence="7">WD repeat-containing protein-like protein</fullName>
    </submittedName>
</protein>
<dbReference type="PROSITE" id="PS50896">
    <property type="entry name" value="LISH"/>
    <property type="match status" value="1"/>
</dbReference>
<dbReference type="SMART" id="SM00320">
    <property type="entry name" value="WD40"/>
    <property type="match status" value="7"/>
</dbReference>
<feature type="compositionally biased region" description="Polar residues" evidence="5">
    <location>
        <begin position="10"/>
        <end position="25"/>
    </location>
</feature>
<dbReference type="Proteomes" id="UP000800235">
    <property type="component" value="Unassembled WGS sequence"/>
</dbReference>
<dbReference type="InterPro" id="IPR001680">
    <property type="entry name" value="WD40_rpt"/>
</dbReference>
<dbReference type="Gene3D" id="2.130.10.10">
    <property type="entry name" value="YVTN repeat-like/Quinoprotein amine dehydrogenase"/>
    <property type="match status" value="1"/>
</dbReference>
<dbReference type="InterPro" id="IPR036322">
    <property type="entry name" value="WD40_repeat_dom_sf"/>
</dbReference>
<dbReference type="Pfam" id="PF23627">
    <property type="entry name" value="LisH_WDR26"/>
    <property type="match status" value="1"/>
</dbReference>
<evidence type="ECO:0000256" key="2">
    <source>
        <dbReference type="ARBA" id="ARBA00022574"/>
    </source>
</evidence>
<dbReference type="InterPro" id="IPR006594">
    <property type="entry name" value="LisH"/>
</dbReference>
<evidence type="ECO:0000256" key="1">
    <source>
        <dbReference type="ARBA" id="ARBA00002343"/>
    </source>
</evidence>
<dbReference type="InterPro" id="IPR015943">
    <property type="entry name" value="WD40/YVTN_repeat-like_dom_sf"/>
</dbReference>
<dbReference type="GO" id="GO:0034657">
    <property type="term" value="C:GID complex"/>
    <property type="evidence" value="ECO:0007669"/>
    <property type="project" value="TreeGrafter"/>
</dbReference>
<dbReference type="GO" id="GO:0043161">
    <property type="term" value="P:proteasome-mediated ubiquitin-dependent protein catabolic process"/>
    <property type="evidence" value="ECO:0007669"/>
    <property type="project" value="TreeGrafter"/>
</dbReference>
<keyword evidence="3" id="KW-0677">Repeat</keyword>
<feature type="compositionally biased region" description="Low complexity" evidence="5">
    <location>
        <begin position="42"/>
        <end position="52"/>
    </location>
</feature>
<dbReference type="InterPro" id="IPR051350">
    <property type="entry name" value="WD_repeat-ST_regulator"/>
</dbReference>
<evidence type="ECO:0000256" key="5">
    <source>
        <dbReference type="SAM" id="MobiDB-lite"/>
    </source>
</evidence>
<dbReference type="AlphaFoldDB" id="A0A9P4P3X9"/>
<dbReference type="PROSITE" id="PS50897">
    <property type="entry name" value="CTLH"/>
    <property type="match status" value="1"/>
</dbReference>
<dbReference type="PANTHER" id="PTHR22838">
    <property type="entry name" value="WD REPEAT PROTEIN 26-RELATED"/>
    <property type="match status" value="1"/>
</dbReference>
<feature type="repeat" description="WD" evidence="4">
    <location>
        <begin position="308"/>
        <end position="349"/>
    </location>
</feature>
<evidence type="ECO:0000313" key="8">
    <source>
        <dbReference type="Proteomes" id="UP000800235"/>
    </source>
</evidence>
<dbReference type="Pfam" id="PF00400">
    <property type="entry name" value="WD40"/>
    <property type="match status" value="5"/>
</dbReference>
<proteinExistence type="predicted"/>
<keyword evidence="8" id="KW-1185">Reference proteome</keyword>
<sequence>MRLGSETPKRSNSPHISNGSSNGLSPTFAKNGKGHSNGKVESNGSGAARNGNRAVAAPSLPAKWYGHDREEVARILIQSLTDLGYQNSARTLSRESGFELEGPTVAAFRSAVLQGEWAEAEALLFGTGSYDSGGGVGIHEGGGKGIDSTLRDSWGYQGYTGGLKLGEGANKNEMLFWLRQQKYLELLEKRDLGAALMVLRQELTPLNRDVSRLHHLSSLMMCKVEDLKPQANWDGASGVSRNRLLSDLSKSISPSIMIPENRLATLLSEVKDGWIQNCLYHNTAESPSLYTDHMCDTNNFPRFSSLTLDHHEDEVWYLAFSNDGTRLATAGLDKSVYIYDTTKSFQLQHRLEEHDAGVCYIAWSPDDTKIITCTREPDCMARLWDARSGQILLTLSNYQHPVTSAAWAPDGQSFVIGSQDHLNALAVWNNNEDMIYKWREERMRVYDLSLSPDGTRLVVLLVASIVVYDFVTREKIAEWAFEDVKMTSVNISADSKHMLVSMNENVIRLMDIDTGAVLRSFDGNVQTEYMIRSAFGGANGHFVVSGSEDSKIYIWRTTGVLVEALEAHRPGCVNAVAWHPKDPSIFASAGDDHKVKM</sequence>
<dbReference type="PROSITE" id="PS50294">
    <property type="entry name" value="WD_REPEATS_REGION"/>
    <property type="match status" value="1"/>
</dbReference>
<feature type="repeat" description="WD" evidence="4">
    <location>
        <begin position="351"/>
        <end position="394"/>
    </location>
</feature>
<evidence type="ECO:0000256" key="3">
    <source>
        <dbReference type="ARBA" id="ARBA00022737"/>
    </source>
</evidence>
<dbReference type="PANTHER" id="PTHR22838:SF0">
    <property type="entry name" value="WD REPEAT-CONTAINING PROTEIN 26"/>
    <property type="match status" value="1"/>
</dbReference>